<dbReference type="InterPro" id="IPR011006">
    <property type="entry name" value="CheY-like_superfamily"/>
</dbReference>
<organism evidence="10 11">
    <name type="scientific">Lichenicola cladoniae</name>
    <dbReference type="NCBI Taxonomy" id="1484109"/>
    <lineage>
        <taxon>Bacteria</taxon>
        <taxon>Pseudomonadati</taxon>
        <taxon>Pseudomonadota</taxon>
        <taxon>Alphaproteobacteria</taxon>
        <taxon>Acetobacterales</taxon>
        <taxon>Acetobacteraceae</taxon>
        <taxon>Lichenicola</taxon>
    </lineage>
</organism>
<evidence type="ECO:0000256" key="4">
    <source>
        <dbReference type="ARBA" id="ARBA00023125"/>
    </source>
</evidence>
<dbReference type="EMBL" id="CP053708">
    <property type="protein sequence ID" value="QKE92411.1"/>
    <property type="molecule type" value="Genomic_DNA"/>
</dbReference>
<dbReference type="GO" id="GO:0005829">
    <property type="term" value="C:cytosol"/>
    <property type="evidence" value="ECO:0007669"/>
    <property type="project" value="TreeGrafter"/>
</dbReference>
<dbReference type="InterPro" id="IPR001867">
    <property type="entry name" value="OmpR/PhoB-type_DNA-bd"/>
</dbReference>
<dbReference type="AlphaFoldDB" id="A0A6M8HWH3"/>
<evidence type="ECO:0000256" key="3">
    <source>
        <dbReference type="ARBA" id="ARBA00023015"/>
    </source>
</evidence>
<dbReference type="InterPro" id="IPR036388">
    <property type="entry name" value="WH-like_DNA-bd_sf"/>
</dbReference>
<evidence type="ECO:0000259" key="8">
    <source>
        <dbReference type="PROSITE" id="PS50110"/>
    </source>
</evidence>
<protein>
    <submittedName>
        <fullName evidence="10">Response regulator transcription factor</fullName>
    </submittedName>
</protein>
<feature type="modified residue" description="4-aspartylphosphate" evidence="6">
    <location>
        <position position="51"/>
    </location>
</feature>
<dbReference type="SUPFAM" id="SSF52172">
    <property type="entry name" value="CheY-like"/>
    <property type="match status" value="1"/>
</dbReference>
<evidence type="ECO:0000256" key="5">
    <source>
        <dbReference type="ARBA" id="ARBA00023163"/>
    </source>
</evidence>
<dbReference type="Gene3D" id="3.40.50.2300">
    <property type="match status" value="1"/>
</dbReference>
<evidence type="ECO:0000313" key="10">
    <source>
        <dbReference type="EMBL" id="QKE92411.1"/>
    </source>
</evidence>
<dbReference type="GO" id="GO:0000976">
    <property type="term" value="F:transcription cis-regulatory region binding"/>
    <property type="evidence" value="ECO:0007669"/>
    <property type="project" value="TreeGrafter"/>
</dbReference>
<dbReference type="GO" id="GO:0006355">
    <property type="term" value="P:regulation of DNA-templated transcription"/>
    <property type="evidence" value="ECO:0007669"/>
    <property type="project" value="InterPro"/>
</dbReference>
<dbReference type="Proteomes" id="UP000500767">
    <property type="component" value="Chromosome"/>
</dbReference>
<sequence length="235" mass="25296">MRILLIEDHATLREMLSAHLRHIGFAVDVMPTGRLALAAAAAAPYNAIVLDLGLPDMDGMAVLEELRGSANADAAVLILTARGGLEDRVAGLDAGADDYLLKPFDLPEFDARLRAVIRHGASRAADRGRLLRFGDLAFDAVSREAQAGPLKLSLTRRERALLEALLEAGGRTVQRDAIEGRLYSFNEPVGSNALEAAVSRLRRHLADAGSNVTVENLRGVGYRLLAFEPHADETT</sequence>
<dbReference type="CDD" id="cd00383">
    <property type="entry name" value="trans_reg_C"/>
    <property type="match status" value="1"/>
</dbReference>
<dbReference type="PROSITE" id="PS51755">
    <property type="entry name" value="OMPR_PHOB"/>
    <property type="match status" value="1"/>
</dbReference>
<keyword evidence="4 7" id="KW-0238">DNA-binding</keyword>
<evidence type="ECO:0000256" key="1">
    <source>
        <dbReference type="ARBA" id="ARBA00022553"/>
    </source>
</evidence>
<evidence type="ECO:0000256" key="6">
    <source>
        <dbReference type="PROSITE-ProRule" id="PRU00169"/>
    </source>
</evidence>
<dbReference type="Gene3D" id="6.10.250.690">
    <property type="match status" value="1"/>
</dbReference>
<keyword evidence="11" id="KW-1185">Reference proteome</keyword>
<proteinExistence type="predicted"/>
<dbReference type="SMART" id="SM00862">
    <property type="entry name" value="Trans_reg_C"/>
    <property type="match status" value="1"/>
</dbReference>
<dbReference type="Pfam" id="PF00486">
    <property type="entry name" value="Trans_reg_C"/>
    <property type="match status" value="1"/>
</dbReference>
<dbReference type="PANTHER" id="PTHR48111">
    <property type="entry name" value="REGULATOR OF RPOS"/>
    <property type="match status" value="1"/>
</dbReference>
<keyword evidence="2" id="KW-0902">Two-component regulatory system</keyword>
<dbReference type="PROSITE" id="PS50110">
    <property type="entry name" value="RESPONSE_REGULATORY"/>
    <property type="match status" value="1"/>
</dbReference>
<evidence type="ECO:0000256" key="7">
    <source>
        <dbReference type="PROSITE-ProRule" id="PRU01091"/>
    </source>
</evidence>
<dbReference type="PANTHER" id="PTHR48111:SF1">
    <property type="entry name" value="TWO-COMPONENT RESPONSE REGULATOR ORR33"/>
    <property type="match status" value="1"/>
</dbReference>
<accession>A0A6M8HWH3</accession>
<evidence type="ECO:0000259" key="9">
    <source>
        <dbReference type="PROSITE" id="PS51755"/>
    </source>
</evidence>
<feature type="domain" description="Response regulatory" evidence="8">
    <location>
        <begin position="2"/>
        <end position="117"/>
    </location>
</feature>
<reference evidence="10 11" key="1">
    <citation type="journal article" date="2014" name="World J. Microbiol. Biotechnol.">
        <title>Biodiversity and physiological characteristics of Antarctic and Arctic lichens-associated bacteria.</title>
        <authorList>
            <person name="Lee Y.M."/>
            <person name="Kim E.H."/>
            <person name="Lee H.K."/>
            <person name="Hong S.G."/>
        </authorList>
    </citation>
    <scope>NUCLEOTIDE SEQUENCE [LARGE SCALE GENOMIC DNA]</scope>
    <source>
        <strain evidence="10 11">PAMC 26569</strain>
    </source>
</reference>
<evidence type="ECO:0000256" key="2">
    <source>
        <dbReference type="ARBA" id="ARBA00023012"/>
    </source>
</evidence>
<name>A0A6M8HWH3_9PROT</name>
<dbReference type="InterPro" id="IPR039420">
    <property type="entry name" value="WalR-like"/>
</dbReference>
<dbReference type="InterPro" id="IPR001789">
    <property type="entry name" value="Sig_transdc_resp-reg_receiver"/>
</dbReference>
<dbReference type="Pfam" id="PF00072">
    <property type="entry name" value="Response_reg"/>
    <property type="match status" value="1"/>
</dbReference>
<gene>
    <name evidence="10" type="ORF">HN018_03610</name>
</gene>
<dbReference type="GO" id="GO:0032993">
    <property type="term" value="C:protein-DNA complex"/>
    <property type="evidence" value="ECO:0007669"/>
    <property type="project" value="TreeGrafter"/>
</dbReference>
<dbReference type="GO" id="GO:0000156">
    <property type="term" value="F:phosphorelay response regulator activity"/>
    <property type="evidence" value="ECO:0007669"/>
    <property type="project" value="TreeGrafter"/>
</dbReference>
<keyword evidence="5" id="KW-0804">Transcription</keyword>
<evidence type="ECO:0000313" key="11">
    <source>
        <dbReference type="Proteomes" id="UP000500767"/>
    </source>
</evidence>
<dbReference type="Gene3D" id="1.10.10.10">
    <property type="entry name" value="Winged helix-like DNA-binding domain superfamily/Winged helix DNA-binding domain"/>
    <property type="match status" value="1"/>
</dbReference>
<feature type="DNA-binding region" description="OmpR/PhoB-type" evidence="7">
    <location>
        <begin position="128"/>
        <end position="226"/>
    </location>
</feature>
<dbReference type="SMART" id="SM00448">
    <property type="entry name" value="REC"/>
    <property type="match status" value="1"/>
</dbReference>
<dbReference type="KEGG" id="lck:HN018_03610"/>
<feature type="domain" description="OmpR/PhoB-type" evidence="9">
    <location>
        <begin position="128"/>
        <end position="226"/>
    </location>
</feature>
<keyword evidence="1 6" id="KW-0597">Phosphoprotein</keyword>
<keyword evidence="3" id="KW-0805">Transcription regulation</keyword>